<keyword evidence="1" id="KW-1133">Transmembrane helix</keyword>
<evidence type="ECO:0000313" key="3">
    <source>
        <dbReference type="Proteomes" id="UP001176806"/>
    </source>
</evidence>
<dbReference type="Proteomes" id="UP001176806">
    <property type="component" value="Unassembled WGS sequence"/>
</dbReference>
<protein>
    <submittedName>
        <fullName evidence="2">Uncharacterized protein</fullName>
    </submittedName>
</protein>
<keyword evidence="1" id="KW-0472">Membrane</keyword>
<name>A0ABT8WTG7_9FLAO</name>
<organism evidence="2 3">
    <name type="scientific">Flavivirga jejuensis</name>
    <dbReference type="NCBI Taxonomy" id="870487"/>
    <lineage>
        <taxon>Bacteria</taxon>
        <taxon>Pseudomonadati</taxon>
        <taxon>Bacteroidota</taxon>
        <taxon>Flavobacteriia</taxon>
        <taxon>Flavobacteriales</taxon>
        <taxon>Flavobacteriaceae</taxon>
        <taxon>Flavivirga</taxon>
    </lineage>
</organism>
<reference evidence="2" key="1">
    <citation type="submission" date="2023-07" db="EMBL/GenBank/DDBJ databases">
        <title>Two novel species in the genus Flavivirga.</title>
        <authorList>
            <person name="Kwon K."/>
        </authorList>
    </citation>
    <scope>NUCLEOTIDE SEQUENCE</scope>
    <source>
        <strain evidence="2">KACC 14158</strain>
    </source>
</reference>
<comment type="caution">
    <text evidence="2">The sequence shown here is derived from an EMBL/GenBank/DDBJ whole genome shotgun (WGS) entry which is preliminary data.</text>
</comment>
<dbReference type="RefSeq" id="WP_303303565.1">
    <property type="nucleotide sequence ID" value="NZ_BAABDA010000028.1"/>
</dbReference>
<gene>
    <name evidence="2" type="ORF">Q4Q40_18960</name>
</gene>
<keyword evidence="1" id="KW-0812">Transmembrane</keyword>
<accession>A0ABT8WTG7</accession>
<dbReference type="EMBL" id="JAUOEL010000007">
    <property type="protein sequence ID" value="MDO5976285.1"/>
    <property type="molecule type" value="Genomic_DNA"/>
</dbReference>
<proteinExistence type="predicted"/>
<evidence type="ECO:0000256" key="1">
    <source>
        <dbReference type="SAM" id="Phobius"/>
    </source>
</evidence>
<evidence type="ECO:0000313" key="2">
    <source>
        <dbReference type="EMBL" id="MDO5976285.1"/>
    </source>
</evidence>
<keyword evidence="3" id="KW-1185">Reference proteome</keyword>
<feature type="transmembrane region" description="Helical" evidence="1">
    <location>
        <begin position="38"/>
        <end position="60"/>
    </location>
</feature>
<sequence length="63" mass="7736">MIEVPPSKDHSKNLNHIKPKTIDIDDKKNTYMRIQRTYLFRPHYIPGWISLAQVWFHFYFPDF</sequence>